<feature type="compositionally biased region" description="Polar residues" evidence="6">
    <location>
        <begin position="224"/>
        <end position="242"/>
    </location>
</feature>
<feature type="compositionally biased region" description="Polar residues" evidence="6">
    <location>
        <begin position="683"/>
        <end position="692"/>
    </location>
</feature>
<feature type="compositionally biased region" description="Basic and acidic residues" evidence="6">
    <location>
        <begin position="612"/>
        <end position="627"/>
    </location>
</feature>
<dbReference type="Pfam" id="PF00628">
    <property type="entry name" value="PHD"/>
    <property type="match status" value="1"/>
</dbReference>
<keyword evidence="1" id="KW-0479">Metal-binding</keyword>
<comment type="caution">
    <text evidence="8">The sequence shown here is derived from an EMBL/GenBank/DDBJ whole genome shotgun (WGS) entry which is preliminary data.</text>
</comment>
<keyword evidence="4" id="KW-0805">Transcription regulation</keyword>
<evidence type="ECO:0000256" key="5">
    <source>
        <dbReference type="ARBA" id="ARBA00023163"/>
    </source>
</evidence>
<organism evidence="8 9">
    <name type="scientific">Liquidambar formosana</name>
    <name type="common">Formosan gum</name>
    <dbReference type="NCBI Taxonomy" id="63359"/>
    <lineage>
        <taxon>Eukaryota</taxon>
        <taxon>Viridiplantae</taxon>
        <taxon>Streptophyta</taxon>
        <taxon>Embryophyta</taxon>
        <taxon>Tracheophyta</taxon>
        <taxon>Spermatophyta</taxon>
        <taxon>Magnoliopsida</taxon>
        <taxon>eudicotyledons</taxon>
        <taxon>Gunneridae</taxon>
        <taxon>Pentapetalae</taxon>
        <taxon>Saxifragales</taxon>
        <taxon>Altingiaceae</taxon>
        <taxon>Liquidambar</taxon>
    </lineage>
</organism>
<dbReference type="GO" id="GO:0034244">
    <property type="term" value="P:negative regulation of transcription elongation by RNA polymerase II"/>
    <property type="evidence" value="ECO:0007669"/>
    <property type="project" value="InterPro"/>
</dbReference>
<feature type="region of interest" description="Disordered" evidence="6">
    <location>
        <begin position="460"/>
        <end position="480"/>
    </location>
</feature>
<dbReference type="GO" id="GO:0140566">
    <property type="term" value="F:histone reader activity"/>
    <property type="evidence" value="ECO:0007669"/>
    <property type="project" value="InterPro"/>
</dbReference>
<dbReference type="SUPFAM" id="SSF57903">
    <property type="entry name" value="FYVE/PHD zinc finger"/>
    <property type="match status" value="1"/>
</dbReference>
<dbReference type="SMART" id="SM00249">
    <property type="entry name" value="PHD"/>
    <property type="match status" value="1"/>
</dbReference>
<dbReference type="InterPro" id="IPR013083">
    <property type="entry name" value="Znf_RING/FYVE/PHD"/>
</dbReference>
<feature type="compositionally biased region" description="Polar residues" evidence="6">
    <location>
        <begin position="106"/>
        <end position="148"/>
    </location>
</feature>
<dbReference type="InterPro" id="IPR019787">
    <property type="entry name" value="Znf_PHD-finger"/>
</dbReference>
<evidence type="ECO:0000256" key="4">
    <source>
        <dbReference type="ARBA" id="ARBA00023015"/>
    </source>
</evidence>
<gene>
    <name evidence="8" type="ORF">L1049_023132</name>
</gene>
<name>A0AAP0WPX7_LIQFO</name>
<evidence type="ECO:0000256" key="3">
    <source>
        <dbReference type="ARBA" id="ARBA00022833"/>
    </source>
</evidence>
<keyword evidence="3" id="KW-0862">Zinc</keyword>
<dbReference type="PANTHER" id="PTHR33304:SF15">
    <property type="entry name" value="ZINC FINGER PHD-TYPE DOMAIN-CONTAINING PROTEIN"/>
    <property type="match status" value="1"/>
</dbReference>
<evidence type="ECO:0000259" key="7">
    <source>
        <dbReference type="SMART" id="SM00249"/>
    </source>
</evidence>
<feature type="compositionally biased region" description="Polar residues" evidence="6">
    <location>
        <begin position="1024"/>
        <end position="1039"/>
    </location>
</feature>
<dbReference type="Pfam" id="PF23121">
    <property type="entry name" value="SPOC_AIPP2"/>
    <property type="match status" value="1"/>
</dbReference>
<protein>
    <recommendedName>
        <fullName evidence="7">Zinc finger PHD-type domain-containing protein</fullName>
    </recommendedName>
</protein>
<keyword evidence="9" id="KW-1185">Reference proteome</keyword>
<feature type="region of interest" description="Disordered" evidence="6">
    <location>
        <begin position="646"/>
        <end position="720"/>
    </location>
</feature>
<dbReference type="InterPro" id="IPR056280">
    <property type="entry name" value="AIPP2-like_SPOC"/>
</dbReference>
<evidence type="ECO:0000256" key="1">
    <source>
        <dbReference type="ARBA" id="ARBA00022723"/>
    </source>
</evidence>
<feature type="compositionally biased region" description="Basic and acidic residues" evidence="6">
    <location>
        <begin position="259"/>
        <end position="269"/>
    </location>
</feature>
<feature type="domain" description="Zinc finger PHD-type" evidence="7">
    <location>
        <begin position="324"/>
        <end position="371"/>
    </location>
</feature>
<evidence type="ECO:0000313" key="8">
    <source>
        <dbReference type="EMBL" id="KAK9275859.1"/>
    </source>
</evidence>
<dbReference type="InterPro" id="IPR001965">
    <property type="entry name" value="Znf_PHD"/>
</dbReference>
<feature type="region of interest" description="Disordered" evidence="6">
    <location>
        <begin position="1203"/>
        <end position="1230"/>
    </location>
</feature>
<dbReference type="EMBL" id="JBBPBK010000011">
    <property type="protein sequence ID" value="KAK9275859.1"/>
    <property type="molecule type" value="Genomic_DNA"/>
</dbReference>
<feature type="compositionally biased region" description="Polar residues" evidence="6">
    <location>
        <begin position="590"/>
        <end position="611"/>
    </location>
</feature>
<keyword evidence="5" id="KW-0804">Transcription</keyword>
<feature type="compositionally biased region" description="Basic and acidic residues" evidence="6">
    <location>
        <begin position="1045"/>
        <end position="1058"/>
    </location>
</feature>
<evidence type="ECO:0000256" key="6">
    <source>
        <dbReference type="SAM" id="MobiDB-lite"/>
    </source>
</evidence>
<feature type="region of interest" description="Disordered" evidence="6">
    <location>
        <begin position="1021"/>
        <end position="1058"/>
    </location>
</feature>
<sequence length="1280" mass="139813">MITPVLKEGCDIQGPADGSNSVIDMTVGSSGIEKRIGRHFSRGILHTGAESGTCNLCATPSSSCKHFNQVPSLMGPKSDESSDEAYLGKKTSRCSFDDDADLSSPIKGSSCNERQRTSSETSNLVNPCSSHDSYSENAESKANLNASDNSEDVEMLVKETTGQAVVEDSGSSKPCSFDVGKIFSYQHEKQKASECDVECLQATAVFSNKSDPSEISSLRDVCVGTSSPKGEQSEGSTEQVESSLARGENFSVGLRYDAHDSAESGKPEIEMGDGDPTEETINCQNQTEYFERSSVSLKLQEPPLQSQCANNIEGSDLMEDDVKVCDICGDAGREDLLAICTKCTDGAEHTYCMRIKLDKVPQGDWMCEDCMLTEKYEKQKQDDFEKVVGTSNGSSLVEISQNSRTSVSKGKSSLKLDIKDSSFKKSATDKSSSNPHFSVKRPADNLVTASVSKRRALERSVGSLEISVGSPKVSSPSGKVLLSRDSSLKNLYEGKLKPGHHKSPPRDHSSTNILENAHKLLVSGHNSPKFQSKGSLFRSNSVKILDSRMKVQQPEQDVIQKQKFAREIVTNDRKKEGTVRVMSKSMSFSGATLGRSNATDSKVKMLSSNSSRVEDLKRLRDEKDQNPIRRKNSFRSEYLIMKSPVAGSGVSASKSDKKVASGGDSTSPLSSQSNGCDRKAVCHQSSNNSSKPFSHLAQEGTKLPNDSGCASADGTNEGQDRVVNDVRQHGDHSMDIEAQNSDASLPSEERPYMRGLPRLSPAVAVSSRITAVPELHYIWRGRFEMQKSGKLPTFCDGIQAHLSTCASPKVLETVNKFSHKILLEEVSRLTTWPTQFLENCATEDHIALYFFAEDLESYGRNYKSLLECMMENDLALRGNVDGIELLIFSSNLLPEKSQRWNKLSFLWGVFRGRRVDYSEQKPNSQKMICIPNLNMVPSEQDLSIPSMSGSQNMFFPGQFGESLSAPIISHNAQQASNSVSQLELPLVSSGGMDQICESRVSSSEERYLGLKTNFDMQPCRVDPISSSSVSKKNEQLSSDMQDDYTSLKERRDPERRQEVDYKPCLKASRECAMDCVMVDQESECKRMKSSFNGISESGKGVNNSGDRFSSGLSGFCPRLPINDQSCYGSHDMEITDDLRRSGRSLFSAHPSPMGDCLGAKFKQILPSGGGNYVMESGVPNLELSLGAENKLAKQGIASLFPGTVDKEQNQGGQPNPVTNSKNNDDDDGELSASLSLSLGLPFSDKDPVSKTVSKPKQLLPERHGMNNLFLFGGFPNALDV</sequence>
<feature type="region of interest" description="Disordered" evidence="6">
    <location>
        <begin position="98"/>
        <end position="149"/>
    </location>
</feature>
<dbReference type="Gene3D" id="3.30.40.10">
    <property type="entry name" value="Zinc/RING finger domain, C3HC4 (zinc finger)"/>
    <property type="match status" value="1"/>
</dbReference>
<feature type="region of interest" description="Disordered" evidence="6">
    <location>
        <begin position="731"/>
        <end position="750"/>
    </location>
</feature>
<evidence type="ECO:0000256" key="2">
    <source>
        <dbReference type="ARBA" id="ARBA00022771"/>
    </source>
</evidence>
<proteinExistence type="predicted"/>
<dbReference type="Proteomes" id="UP001415857">
    <property type="component" value="Unassembled WGS sequence"/>
</dbReference>
<feature type="region of interest" description="Disordered" evidence="6">
    <location>
        <begin position="590"/>
        <end position="630"/>
    </location>
</feature>
<dbReference type="InterPro" id="IPR049914">
    <property type="entry name" value="PHD1-3/5-6"/>
</dbReference>
<keyword evidence="2" id="KW-0863">Zinc-finger</keyword>
<reference evidence="8 9" key="1">
    <citation type="journal article" date="2024" name="Plant J.">
        <title>Genome sequences and population genomics reveal climatic adaptation and genomic divergence between two closely related sweetgum species.</title>
        <authorList>
            <person name="Xu W.Q."/>
            <person name="Ren C.Q."/>
            <person name="Zhang X.Y."/>
            <person name="Comes H.P."/>
            <person name="Liu X.H."/>
            <person name="Li Y.G."/>
            <person name="Kettle C.J."/>
            <person name="Jalonen R."/>
            <person name="Gaisberger H."/>
            <person name="Ma Y.Z."/>
            <person name="Qiu Y.X."/>
        </authorList>
    </citation>
    <scope>NUCLEOTIDE SEQUENCE [LARGE SCALE GENOMIC DNA]</scope>
    <source>
        <strain evidence="8">Hangzhou</strain>
    </source>
</reference>
<dbReference type="GO" id="GO:0008270">
    <property type="term" value="F:zinc ion binding"/>
    <property type="evidence" value="ECO:0007669"/>
    <property type="project" value="UniProtKB-KW"/>
</dbReference>
<feature type="compositionally biased region" description="Low complexity" evidence="6">
    <location>
        <begin position="467"/>
        <end position="480"/>
    </location>
</feature>
<evidence type="ECO:0000313" key="9">
    <source>
        <dbReference type="Proteomes" id="UP001415857"/>
    </source>
</evidence>
<dbReference type="AlphaFoldDB" id="A0AAP0WPX7"/>
<feature type="region of interest" description="Disordered" evidence="6">
    <location>
        <begin position="259"/>
        <end position="278"/>
    </location>
</feature>
<feature type="region of interest" description="Disordered" evidence="6">
    <location>
        <begin position="221"/>
        <end position="244"/>
    </location>
</feature>
<accession>A0AAP0WPX7</accession>
<dbReference type="PANTHER" id="PTHR33304">
    <property type="match status" value="1"/>
</dbReference>
<feature type="compositionally biased region" description="Polar residues" evidence="6">
    <location>
        <begin position="666"/>
        <end position="675"/>
    </location>
</feature>
<dbReference type="InterPro" id="IPR011011">
    <property type="entry name" value="Znf_FYVE_PHD"/>
</dbReference>
<feature type="compositionally biased region" description="Polar residues" evidence="6">
    <location>
        <begin position="1209"/>
        <end position="1221"/>
    </location>
</feature>